<dbReference type="eggNOG" id="ENOG5033E3H">
    <property type="taxonomic scope" value="Bacteria"/>
</dbReference>
<organism evidence="1 2">
    <name type="scientific">Sphingobium lactosutens DS20</name>
    <dbReference type="NCBI Taxonomy" id="1331060"/>
    <lineage>
        <taxon>Bacteria</taxon>
        <taxon>Pseudomonadati</taxon>
        <taxon>Pseudomonadota</taxon>
        <taxon>Alphaproteobacteria</taxon>
        <taxon>Sphingomonadales</taxon>
        <taxon>Sphingomonadaceae</taxon>
        <taxon>Sphingobium</taxon>
    </lineage>
</organism>
<dbReference type="PATRIC" id="fig|1331060.3.peg.3801"/>
<dbReference type="AlphaFoldDB" id="T0HH90"/>
<comment type="caution">
    <text evidence="1">The sequence shown here is derived from an EMBL/GenBank/DDBJ whole genome shotgun (WGS) entry which is preliminary data.</text>
</comment>
<evidence type="ECO:0000313" key="1">
    <source>
        <dbReference type="EMBL" id="EQB12372.1"/>
    </source>
</evidence>
<evidence type="ECO:0000313" key="2">
    <source>
        <dbReference type="Proteomes" id="UP000015531"/>
    </source>
</evidence>
<reference evidence="1 2" key="1">
    <citation type="journal article" date="2013" name="Genome Announc.">
        <title>Draft Genome Sequence of Sphingobium lactosutens Strain DS20T, Isolated from a Hexachlorocyclohexane Dumpsite.</title>
        <authorList>
            <person name="Kumar R."/>
            <person name="Dwivedi V."/>
            <person name="Negi V."/>
            <person name="Khurana J.P."/>
            <person name="Lal R."/>
        </authorList>
    </citation>
    <scope>NUCLEOTIDE SEQUENCE [LARGE SCALE GENOMIC DNA]</scope>
    <source>
        <strain evidence="1 2">DS20</strain>
    </source>
</reference>
<gene>
    <name evidence="1" type="ORF">RLDS_19690</name>
</gene>
<name>T0HH90_9SPHN</name>
<dbReference type="Proteomes" id="UP000015531">
    <property type="component" value="Unassembled WGS sequence"/>
</dbReference>
<accession>T0HH90</accession>
<protein>
    <submittedName>
        <fullName evidence="1">Uncharacterized protein</fullName>
    </submittedName>
</protein>
<keyword evidence="2" id="KW-1185">Reference proteome</keyword>
<dbReference type="EMBL" id="ATDP01000103">
    <property type="protein sequence ID" value="EQB12372.1"/>
    <property type="molecule type" value="Genomic_DNA"/>
</dbReference>
<proteinExistence type="predicted"/>
<sequence length="188" mass="19956">MRRSMREQGDGGRVVSSMRLPSPFMPLILTSMILLGGCGQQSGNDAAQPNVVTNIMEKALPDTDEPAPPANAIVPAEPVPTSETSKPPASPAGMIPESLQGRWTGMQARCDDRSDALELTIKPDQLIFHESVGTVQSVDAQEGGEIQVKAAFTGEGESWTRTLSLKPSADGARLTIVNDGTAVTRKRC</sequence>